<dbReference type="RefSeq" id="WP_091958457.1">
    <property type="nucleotide sequence ID" value="NZ_FOLH01000001.1"/>
</dbReference>
<reference evidence="2 3" key="1">
    <citation type="submission" date="2016-10" db="EMBL/GenBank/DDBJ databases">
        <authorList>
            <person name="de Groot N.N."/>
        </authorList>
    </citation>
    <scope>NUCLEOTIDE SEQUENCE [LARGE SCALE GENOMIC DNA]</scope>
    <source>
        <strain evidence="2 3">DSM 18438</strain>
    </source>
</reference>
<sequence>MLKVLAVLLLTGILTGCFDDSSGSDPETNPAEPPSTEAPLPEETTEEEQEATPPEDNAEENEQQQEETPAEKEENLPEDDTSHSPEAPDFQQLDLASLEQMNLGSPRPLLEFSDQNYTQVIRKKVFYEHLFITGYGEIDRIRAELQELEKDQGVFQCNQSGYVHFKVPTADRNSWEMVFDDCAHKMLEGINWEWIVTLDGSFYSKNTTLAEGSSNEALINLSLAYEPDYVSQLPEGLLPEEYTIMYSGSQTCSEKEEDHYMTPCDSENSYQIVLANQEKIRFLEMSSSSTGNQGESNFYVDADALAGAFKVNYSWREYDTDPESWQFSRVHEETHTFTGSKGQAEKLLLMQTTATEDNTYEIQAMNCTEPAEPGVTYQQIVQMDFCN</sequence>
<feature type="region of interest" description="Disordered" evidence="1">
    <location>
        <begin position="16"/>
        <end position="88"/>
    </location>
</feature>
<accession>A0A1I1E8H0</accession>
<proteinExistence type="predicted"/>
<protein>
    <submittedName>
        <fullName evidence="2">Uncharacterized protein</fullName>
    </submittedName>
</protein>
<dbReference type="Proteomes" id="UP000199058">
    <property type="component" value="Unassembled WGS sequence"/>
</dbReference>
<dbReference type="STRING" id="1122252.SAMN05660443_0435"/>
<name>A0A1I1E8H0_9GAMM</name>
<evidence type="ECO:0000313" key="3">
    <source>
        <dbReference type="Proteomes" id="UP000199058"/>
    </source>
</evidence>
<evidence type="ECO:0000313" key="2">
    <source>
        <dbReference type="EMBL" id="SFB83479.1"/>
    </source>
</evidence>
<feature type="compositionally biased region" description="Acidic residues" evidence="1">
    <location>
        <begin position="56"/>
        <end position="65"/>
    </location>
</feature>
<dbReference type="EMBL" id="FOLH01000001">
    <property type="protein sequence ID" value="SFB83479.1"/>
    <property type="molecule type" value="Genomic_DNA"/>
</dbReference>
<evidence type="ECO:0000256" key="1">
    <source>
        <dbReference type="SAM" id="MobiDB-lite"/>
    </source>
</evidence>
<keyword evidence="3" id="KW-1185">Reference proteome</keyword>
<organism evidence="2 3">
    <name type="scientific">Marinospirillum celere</name>
    <dbReference type="NCBI Taxonomy" id="1122252"/>
    <lineage>
        <taxon>Bacteria</taxon>
        <taxon>Pseudomonadati</taxon>
        <taxon>Pseudomonadota</taxon>
        <taxon>Gammaproteobacteria</taxon>
        <taxon>Oceanospirillales</taxon>
        <taxon>Oceanospirillaceae</taxon>
        <taxon>Marinospirillum</taxon>
    </lineage>
</organism>
<feature type="compositionally biased region" description="Basic and acidic residues" evidence="1">
    <location>
        <begin position="69"/>
        <end position="83"/>
    </location>
</feature>
<dbReference type="PROSITE" id="PS51257">
    <property type="entry name" value="PROKAR_LIPOPROTEIN"/>
    <property type="match status" value="1"/>
</dbReference>
<gene>
    <name evidence="2" type="ORF">SAMN05660443_0435</name>
</gene>
<dbReference type="AlphaFoldDB" id="A0A1I1E8H0"/>